<name>A0ABQ3T8C3_9ACTN</name>
<evidence type="ECO:0000313" key="2">
    <source>
        <dbReference type="EMBL" id="GHI76621.1"/>
    </source>
</evidence>
<accession>A0ABQ3T8C3</accession>
<keyword evidence="3" id="KW-1185">Reference proteome</keyword>
<dbReference type="PROSITE" id="PS51186">
    <property type="entry name" value="GNAT"/>
    <property type="match status" value="1"/>
</dbReference>
<dbReference type="InterPro" id="IPR000182">
    <property type="entry name" value="GNAT_dom"/>
</dbReference>
<dbReference type="Proteomes" id="UP000608522">
    <property type="component" value="Unassembled WGS sequence"/>
</dbReference>
<dbReference type="Pfam" id="PF00583">
    <property type="entry name" value="Acetyltransf_1"/>
    <property type="match status" value="1"/>
</dbReference>
<organism evidence="2 3">
    <name type="scientific">Streptomyces spororaveus</name>
    <dbReference type="NCBI Taxonomy" id="284039"/>
    <lineage>
        <taxon>Bacteria</taxon>
        <taxon>Bacillati</taxon>
        <taxon>Actinomycetota</taxon>
        <taxon>Actinomycetes</taxon>
        <taxon>Kitasatosporales</taxon>
        <taxon>Streptomycetaceae</taxon>
        <taxon>Streptomyces</taxon>
    </lineage>
</organism>
<dbReference type="RefSeq" id="WP_202198774.1">
    <property type="nucleotide sequence ID" value="NZ_BAAATO010000021.1"/>
</dbReference>
<dbReference type="InterPro" id="IPR016181">
    <property type="entry name" value="Acyl_CoA_acyltransferase"/>
</dbReference>
<dbReference type="Gene3D" id="3.40.630.30">
    <property type="match status" value="1"/>
</dbReference>
<reference evidence="3" key="1">
    <citation type="submission" date="2023-07" db="EMBL/GenBank/DDBJ databases">
        <title>Whole genome shotgun sequence of Streptomyces spororaveus NBRC 15456.</title>
        <authorList>
            <person name="Komaki H."/>
            <person name="Tamura T."/>
        </authorList>
    </citation>
    <scope>NUCLEOTIDE SEQUENCE [LARGE SCALE GENOMIC DNA]</scope>
    <source>
        <strain evidence="3">NBRC 15456</strain>
    </source>
</reference>
<dbReference type="CDD" id="cd04301">
    <property type="entry name" value="NAT_SF"/>
    <property type="match status" value="1"/>
</dbReference>
<proteinExistence type="predicted"/>
<dbReference type="SUPFAM" id="SSF55729">
    <property type="entry name" value="Acyl-CoA N-acyltransferases (Nat)"/>
    <property type="match status" value="1"/>
</dbReference>
<gene>
    <name evidence="2" type="ORF">Sspor_21820</name>
</gene>
<comment type="caution">
    <text evidence="2">The sequence shown here is derived from an EMBL/GenBank/DDBJ whole genome shotgun (WGS) entry which is preliminary data.</text>
</comment>
<feature type="domain" description="N-acetyltransferase" evidence="1">
    <location>
        <begin position="1"/>
        <end position="163"/>
    </location>
</feature>
<dbReference type="EMBL" id="BNED01000005">
    <property type="protein sequence ID" value="GHI76621.1"/>
    <property type="molecule type" value="Genomic_DNA"/>
</dbReference>
<protein>
    <recommendedName>
        <fullName evidence="1">N-acetyltransferase domain-containing protein</fullName>
    </recommendedName>
</protein>
<evidence type="ECO:0000313" key="3">
    <source>
        <dbReference type="Proteomes" id="UP000608522"/>
    </source>
</evidence>
<sequence>MQPRTAVPADVPELIRLRAVALDALGVDPGPADAAWRQVAHAWFLERVGERPDVRCLVVGGAPGEPLLATGMAWVTHHLPSPRWTDGRRGYLDGIVTDAPARGRGHGRRIVDALVGWLDGIGIHYVQLHASPDGEPVYRAAGFTAGRYPGMDLFTTPAPPTAPVAPPAPAS</sequence>
<evidence type="ECO:0000259" key="1">
    <source>
        <dbReference type="PROSITE" id="PS51186"/>
    </source>
</evidence>